<evidence type="ECO:0000313" key="2">
    <source>
        <dbReference type="Proteomes" id="UP000284403"/>
    </source>
</evidence>
<reference evidence="1 2" key="1">
    <citation type="journal article" date="2018" name="BMC Genomics">
        <title>Genomic comparison of Trypanosoma conorhini and Trypanosoma rangeli to Trypanosoma cruzi strains of high and low virulence.</title>
        <authorList>
            <person name="Bradwell K.R."/>
            <person name="Koparde V.N."/>
            <person name="Matveyev A.V."/>
            <person name="Serrano M.G."/>
            <person name="Alves J.M."/>
            <person name="Parikh H."/>
            <person name="Huang B."/>
            <person name="Lee V."/>
            <person name="Espinosa-Alvarez O."/>
            <person name="Ortiz P.A."/>
            <person name="Costa-Martins A.G."/>
            <person name="Teixeira M.M."/>
            <person name="Buck G.A."/>
        </authorList>
    </citation>
    <scope>NUCLEOTIDE SEQUENCE [LARGE SCALE GENOMIC DNA]</scope>
    <source>
        <strain evidence="1 2">025E</strain>
    </source>
</reference>
<evidence type="ECO:0000313" key="1">
    <source>
        <dbReference type="EMBL" id="RNF18877.1"/>
    </source>
</evidence>
<keyword evidence="2" id="KW-1185">Reference proteome</keyword>
<dbReference type="AlphaFoldDB" id="A0A3R7P7S6"/>
<dbReference type="EMBL" id="MKKU01000220">
    <property type="protein sequence ID" value="RNF18877.1"/>
    <property type="molecule type" value="Genomic_DNA"/>
</dbReference>
<dbReference type="Proteomes" id="UP000284403">
    <property type="component" value="Unassembled WGS sequence"/>
</dbReference>
<dbReference type="RefSeq" id="XP_029228628.1">
    <property type="nucleotide sequence ID" value="XM_029371225.1"/>
</dbReference>
<name>A0A3R7P7S6_9TRYP</name>
<proteinExistence type="predicted"/>
<sequence>MDGNVTCSWRQRHRGCQPPPLMFCAEAESARAHAEAAAAARAMGNTATTAVLLEDADEAAVAPWMTLQLQQRLRHVVVVSNARVLELHVGDNAIHTHEGTLLAAGLFLHDAECGAAAGQTLKLKFFARRTRQVIDLLAVCLVVDVAAPVDDSKKEESASTVETRLQRLELLLQVSMESVGRRLNDMEARLGALELRGDEGPR</sequence>
<comment type="caution">
    <text evidence="1">The sequence shown here is derived from an EMBL/GenBank/DDBJ whole genome shotgun (WGS) entry which is preliminary data.</text>
</comment>
<dbReference type="OrthoDB" id="243714at2759"/>
<organism evidence="1 2">
    <name type="scientific">Trypanosoma conorhini</name>
    <dbReference type="NCBI Taxonomy" id="83891"/>
    <lineage>
        <taxon>Eukaryota</taxon>
        <taxon>Discoba</taxon>
        <taxon>Euglenozoa</taxon>
        <taxon>Kinetoplastea</taxon>
        <taxon>Metakinetoplastina</taxon>
        <taxon>Trypanosomatida</taxon>
        <taxon>Trypanosomatidae</taxon>
        <taxon>Trypanosoma</taxon>
    </lineage>
</organism>
<gene>
    <name evidence="1" type="ORF">Tco025E_04313</name>
</gene>
<dbReference type="GeneID" id="40317924"/>
<accession>A0A3R7P7S6</accession>
<protein>
    <submittedName>
        <fullName evidence="1">Uncharacterized protein</fullName>
    </submittedName>
</protein>